<keyword evidence="5" id="KW-1185">Reference proteome</keyword>
<keyword evidence="2" id="KW-0732">Signal</keyword>
<dbReference type="SUPFAM" id="SSF117070">
    <property type="entry name" value="LEA14-like"/>
    <property type="match status" value="2"/>
</dbReference>
<dbReference type="InterPro" id="IPR045043">
    <property type="entry name" value="Lea14-like"/>
</dbReference>
<organism evidence="4 5">
    <name type="scientific">Marinomonas pollencensis</name>
    <dbReference type="NCBI Taxonomy" id="491954"/>
    <lineage>
        <taxon>Bacteria</taxon>
        <taxon>Pseudomonadati</taxon>
        <taxon>Pseudomonadota</taxon>
        <taxon>Gammaproteobacteria</taxon>
        <taxon>Oceanospirillales</taxon>
        <taxon>Oceanospirillaceae</taxon>
        <taxon>Marinomonas</taxon>
    </lineage>
</organism>
<evidence type="ECO:0000256" key="2">
    <source>
        <dbReference type="SAM" id="SignalP"/>
    </source>
</evidence>
<dbReference type="PANTHER" id="PTHR31459">
    <property type="match status" value="1"/>
</dbReference>
<accession>A0A3E0DSU6</accession>
<dbReference type="Gene3D" id="2.60.40.1820">
    <property type="match status" value="2"/>
</dbReference>
<dbReference type="PANTHER" id="PTHR31459:SF2">
    <property type="entry name" value="OS03G0843300 PROTEIN"/>
    <property type="match status" value="1"/>
</dbReference>
<protein>
    <submittedName>
        <fullName evidence="4">Late embryogenesis abundant protein</fullName>
    </submittedName>
</protein>
<name>A0A3E0DSU6_9GAMM</name>
<evidence type="ECO:0000256" key="1">
    <source>
        <dbReference type="ARBA" id="ARBA00005960"/>
    </source>
</evidence>
<dbReference type="RefSeq" id="WP_115895887.1">
    <property type="nucleotide sequence ID" value="NZ_QUNG01000001.1"/>
</dbReference>
<dbReference type="Pfam" id="PF03168">
    <property type="entry name" value="LEA_2"/>
    <property type="match status" value="2"/>
</dbReference>
<feature type="chain" id="PRO_5017705610" evidence="2">
    <location>
        <begin position="21"/>
        <end position="280"/>
    </location>
</feature>
<evidence type="ECO:0000313" key="5">
    <source>
        <dbReference type="Proteomes" id="UP000256542"/>
    </source>
</evidence>
<dbReference type="InterPro" id="IPR004864">
    <property type="entry name" value="LEA_2"/>
</dbReference>
<comment type="similarity">
    <text evidence="1">Belongs to the LEA type 2 family.</text>
</comment>
<gene>
    <name evidence="4" type="ORF">DFP81_101194</name>
</gene>
<dbReference type="SMART" id="SM00769">
    <property type="entry name" value="WHy"/>
    <property type="match status" value="2"/>
</dbReference>
<feature type="domain" description="Water stress and hypersensitive response" evidence="3">
    <location>
        <begin position="158"/>
        <end position="275"/>
    </location>
</feature>
<comment type="caution">
    <text evidence="4">The sequence shown here is derived from an EMBL/GenBank/DDBJ whole genome shotgun (WGS) entry which is preliminary data.</text>
</comment>
<dbReference type="AlphaFoldDB" id="A0A3E0DSU6"/>
<dbReference type="PROSITE" id="PS51257">
    <property type="entry name" value="PROKAR_LIPOPROTEIN"/>
    <property type="match status" value="1"/>
</dbReference>
<evidence type="ECO:0000313" key="4">
    <source>
        <dbReference type="EMBL" id="REG86629.1"/>
    </source>
</evidence>
<dbReference type="Proteomes" id="UP000256542">
    <property type="component" value="Unassembled WGS sequence"/>
</dbReference>
<evidence type="ECO:0000259" key="3">
    <source>
        <dbReference type="SMART" id="SM00769"/>
    </source>
</evidence>
<dbReference type="GO" id="GO:0009269">
    <property type="term" value="P:response to desiccation"/>
    <property type="evidence" value="ECO:0007669"/>
    <property type="project" value="InterPro"/>
</dbReference>
<feature type="domain" description="Water stress and hypersensitive response" evidence="3">
    <location>
        <begin position="31"/>
        <end position="149"/>
    </location>
</feature>
<feature type="signal peptide" evidence="2">
    <location>
        <begin position="1"/>
        <end position="20"/>
    </location>
</feature>
<dbReference type="InterPro" id="IPR013990">
    <property type="entry name" value="WHy-dom"/>
</dbReference>
<reference evidence="4 5" key="1">
    <citation type="submission" date="2018-08" db="EMBL/GenBank/DDBJ databases">
        <title>Genomic Encyclopedia of Type Strains, Phase III (KMG-III): the genomes of soil and plant-associated and newly described type strains.</title>
        <authorList>
            <person name="Whitman W."/>
        </authorList>
    </citation>
    <scope>NUCLEOTIDE SEQUENCE [LARGE SCALE GENOMIC DNA]</scope>
    <source>
        <strain evidence="4 5">CECT 7375</strain>
    </source>
</reference>
<dbReference type="EMBL" id="QUNG01000001">
    <property type="protein sequence ID" value="REG86629.1"/>
    <property type="molecule type" value="Genomic_DNA"/>
</dbReference>
<dbReference type="OrthoDB" id="6116190at2"/>
<proteinExistence type="inferred from homology"/>
<sequence length="280" mass="29483">MLLRWVFLLLVLLVSGCASLQETMDVHKPKASISGVSIGSLSADSVTLLLDVDVTNPNVFPLKTAGFDLGLLVGGNNIASINQPDSSLSLPAKGSNSVSLPVTLTFDQLLKSVSGLEGKKQLDYAVEGDVAINLPVLGDLKLPVDFSGQVPIPQKPEVAFKGVKMDSISLSGAKFSMDLEVTNPNDFDVNLSDISYQLASQGTSLGGGEISKLDLGKGQTQALSIPLTVGLSDMGMSAYRMLTSSDPVSMDVRVGANVDTDIAGWKPSPLQYETKQILTK</sequence>